<keyword evidence="2" id="KW-1185">Reference proteome</keyword>
<dbReference type="Proteomes" id="UP000320811">
    <property type="component" value="Unassembled WGS sequence"/>
</dbReference>
<comment type="caution">
    <text evidence="1">The sequence shown here is derived from an EMBL/GenBank/DDBJ whole genome shotgun (WGS) entry which is preliminary data.</text>
</comment>
<protein>
    <submittedName>
        <fullName evidence="1">Uncharacterized protein</fullName>
    </submittedName>
</protein>
<evidence type="ECO:0000313" key="2">
    <source>
        <dbReference type="Proteomes" id="UP000320811"/>
    </source>
</evidence>
<evidence type="ECO:0000313" key="1">
    <source>
        <dbReference type="EMBL" id="TWF39777.1"/>
    </source>
</evidence>
<name>A0A561PNU4_9BACT</name>
<dbReference type="AlphaFoldDB" id="A0A561PNU4"/>
<gene>
    <name evidence="1" type="ORF">FHW36_105217</name>
</gene>
<accession>A0A561PNU4</accession>
<dbReference type="EMBL" id="VIWO01000005">
    <property type="protein sequence ID" value="TWF39777.1"/>
    <property type="molecule type" value="Genomic_DNA"/>
</dbReference>
<organism evidence="1 2">
    <name type="scientific">Chitinophaga polysaccharea</name>
    <dbReference type="NCBI Taxonomy" id="1293035"/>
    <lineage>
        <taxon>Bacteria</taxon>
        <taxon>Pseudomonadati</taxon>
        <taxon>Bacteroidota</taxon>
        <taxon>Chitinophagia</taxon>
        <taxon>Chitinophagales</taxon>
        <taxon>Chitinophagaceae</taxon>
        <taxon>Chitinophaga</taxon>
    </lineage>
</organism>
<proteinExistence type="predicted"/>
<sequence>MFAPFPAIISVNSIVLGKLSTNNLLTNKTNV</sequence>
<reference evidence="1 2" key="1">
    <citation type="submission" date="2019-06" db="EMBL/GenBank/DDBJ databases">
        <title>Sorghum-associated microbial communities from plants grown in Nebraska, USA.</title>
        <authorList>
            <person name="Schachtman D."/>
        </authorList>
    </citation>
    <scope>NUCLEOTIDE SEQUENCE [LARGE SCALE GENOMIC DNA]</scope>
    <source>
        <strain evidence="1 2">1209</strain>
    </source>
</reference>